<feature type="compositionally biased region" description="Basic and acidic residues" evidence="1">
    <location>
        <begin position="31"/>
        <end position="42"/>
    </location>
</feature>
<keyword evidence="3" id="KW-1185">Reference proteome</keyword>
<accession>A0AAV4SWZ0</accession>
<dbReference type="AlphaFoldDB" id="A0AAV4SWZ0"/>
<proteinExistence type="predicted"/>
<evidence type="ECO:0000256" key="1">
    <source>
        <dbReference type="SAM" id="MobiDB-lite"/>
    </source>
</evidence>
<sequence>MRRIPEKKRTLPLSPLVRIPVTSSTPASPSGRKEGIWGEHAHSRVRGRYSTSVPVHKRSPVGVPTDAWKPGKPLLSTPSDCSDSIFDLELELAYTFEKQFKI</sequence>
<protein>
    <submittedName>
        <fullName evidence="2">Uncharacterized protein</fullName>
    </submittedName>
</protein>
<evidence type="ECO:0000313" key="2">
    <source>
        <dbReference type="EMBL" id="GIY37092.1"/>
    </source>
</evidence>
<name>A0AAV4SWZ0_9ARAC</name>
<gene>
    <name evidence="2" type="ORF">CDAR_387961</name>
</gene>
<dbReference type="EMBL" id="BPLQ01008398">
    <property type="protein sequence ID" value="GIY37092.1"/>
    <property type="molecule type" value="Genomic_DNA"/>
</dbReference>
<dbReference type="Proteomes" id="UP001054837">
    <property type="component" value="Unassembled WGS sequence"/>
</dbReference>
<comment type="caution">
    <text evidence="2">The sequence shown here is derived from an EMBL/GenBank/DDBJ whole genome shotgun (WGS) entry which is preliminary data.</text>
</comment>
<feature type="region of interest" description="Disordered" evidence="1">
    <location>
        <begin position="18"/>
        <end position="74"/>
    </location>
</feature>
<evidence type="ECO:0000313" key="3">
    <source>
        <dbReference type="Proteomes" id="UP001054837"/>
    </source>
</evidence>
<organism evidence="2 3">
    <name type="scientific">Caerostris darwini</name>
    <dbReference type="NCBI Taxonomy" id="1538125"/>
    <lineage>
        <taxon>Eukaryota</taxon>
        <taxon>Metazoa</taxon>
        <taxon>Ecdysozoa</taxon>
        <taxon>Arthropoda</taxon>
        <taxon>Chelicerata</taxon>
        <taxon>Arachnida</taxon>
        <taxon>Araneae</taxon>
        <taxon>Araneomorphae</taxon>
        <taxon>Entelegynae</taxon>
        <taxon>Araneoidea</taxon>
        <taxon>Araneidae</taxon>
        <taxon>Caerostris</taxon>
    </lineage>
</organism>
<reference evidence="2 3" key="1">
    <citation type="submission" date="2021-06" db="EMBL/GenBank/DDBJ databases">
        <title>Caerostris darwini draft genome.</title>
        <authorList>
            <person name="Kono N."/>
            <person name="Arakawa K."/>
        </authorList>
    </citation>
    <scope>NUCLEOTIDE SEQUENCE [LARGE SCALE GENOMIC DNA]</scope>
</reference>